<name>A0A068UWB6_COFCA</name>
<accession>A0A068UWB6</accession>
<dbReference type="AlphaFoldDB" id="A0A068UWB6"/>
<gene>
    <name evidence="1" type="ORF">GSCOC_T00035231001</name>
</gene>
<organism evidence="1 2">
    <name type="scientific">Coffea canephora</name>
    <name type="common">Robusta coffee</name>
    <dbReference type="NCBI Taxonomy" id="49390"/>
    <lineage>
        <taxon>Eukaryota</taxon>
        <taxon>Viridiplantae</taxon>
        <taxon>Streptophyta</taxon>
        <taxon>Embryophyta</taxon>
        <taxon>Tracheophyta</taxon>
        <taxon>Spermatophyta</taxon>
        <taxon>Magnoliopsida</taxon>
        <taxon>eudicotyledons</taxon>
        <taxon>Gunneridae</taxon>
        <taxon>Pentapetalae</taxon>
        <taxon>asterids</taxon>
        <taxon>lamiids</taxon>
        <taxon>Gentianales</taxon>
        <taxon>Rubiaceae</taxon>
        <taxon>Ixoroideae</taxon>
        <taxon>Gardenieae complex</taxon>
        <taxon>Bertiereae - Coffeeae clade</taxon>
        <taxon>Coffeeae</taxon>
        <taxon>Coffea</taxon>
    </lineage>
</organism>
<evidence type="ECO:0000313" key="2">
    <source>
        <dbReference type="Proteomes" id="UP000295252"/>
    </source>
</evidence>
<dbReference type="Gramene" id="CDP11923">
    <property type="protein sequence ID" value="CDP11923"/>
    <property type="gene ID" value="GSCOC_T00035231001"/>
</dbReference>
<protein>
    <submittedName>
        <fullName evidence="1">Uncharacterized protein</fullName>
    </submittedName>
</protein>
<dbReference type="STRING" id="49390.A0A068UWB6"/>
<dbReference type="PhylomeDB" id="A0A068UWB6"/>
<proteinExistence type="predicted"/>
<dbReference type="Proteomes" id="UP000295252">
    <property type="component" value="Chromosome II"/>
</dbReference>
<sequence length="66" mass="7487">MVDENTSLIMWHNGHTICSACKVRAHNRYPTCIGDIRCFSLEKVTESLELPPKYCSLGCPEIFLIT</sequence>
<evidence type="ECO:0000313" key="1">
    <source>
        <dbReference type="EMBL" id="CDP11923.1"/>
    </source>
</evidence>
<dbReference type="EMBL" id="HG739145">
    <property type="protein sequence ID" value="CDP11923.1"/>
    <property type="molecule type" value="Genomic_DNA"/>
</dbReference>
<reference evidence="2" key="1">
    <citation type="journal article" date="2014" name="Science">
        <title>The coffee genome provides insight into the convergent evolution of caffeine biosynthesis.</title>
        <authorList>
            <person name="Denoeud F."/>
            <person name="Carretero-Paulet L."/>
            <person name="Dereeper A."/>
            <person name="Droc G."/>
            <person name="Guyot R."/>
            <person name="Pietrella M."/>
            <person name="Zheng C."/>
            <person name="Alberti A."/>
            <person name="Anthony F."/>
            <person name="Aprea G."/>
            <person name="Aury J.M."/>
            <person name="Bento P."/>
            <person name="Bernard M."/>
            <person name="Bocs S."/>
            <person name="Campa C."/>
            <person name="Cenci A."/>
            <person name="Combes M.C."/>
            <person name="Crouzillat D."/>
            <person name="Da Silva C."/>
            <person name="Daddiego L."/>
            <person name="De Bellis F."/>
            <person name="Dussert S."/>
            <person name="Garsmeur O."/>
            <person name="Gayraud T."/>
            <person name="Guignon V."/>
            <person name="Jahn K."/>
            <person name="Jamilloux V."/>
            <person name="Joet T."/>
            <person name="Labadie K."/>
            <person name="Lan T."/>
            <person name="Leclercq J."/>
            <person name="Lepelley M."/>
            <person name="Leroy T."/>
            <person name="Li L.T."/>
            <person name="Librado P."/>
            <person name="Lopez L."/>
            <person name="Munoz A."/>
            <person name="Noel B."/>
            <person name="Pallavicini A."/>
            <person name="Perrotta G."/>
            <person name="Poncet V."/>
            <person name="Pot D."/>
            <person name="Priyono X."/>
            <person name="Rigoreau M."/>
            <person name="Rouard M."/>
            <person name="Rozas J."/>
            <person name="Tranchant-Dubreuil C."/>
            <person name="VanBuren R."/>
            <person name="Zhang Q."/>
            <person name="Andrade A.C."/>
            <person name="Argout X."/>
            <person name="Bertrand B."/>
            <person name="de Kochko A."/>
            <person name="Graziosi G."/>
            <person name="Henry R.J."/>
            <person name="Jayarama X."/>
            <person name="Ming R."/>
            <person name="Nagai C."/>
            <person name="Rounsley S."/>
            <person name="Sankoff D."/>
            <person name="Giuliano G."/>
            <person name="Albert V.A."/>
            <person name="Wincker P."/>
            <person name="Lashermes P."/>
        </authorList>
    </citation>
    <scope>NUCLEOTIDE SEQUENCE [LARGE SCALE GENOMIC DNA]</scope>
    <source>
        <strain evidence="2">cv. DH200-94</strain>
    </source>
</reference>
<keyword evidence="2" id="KW-1185">Reference proteome</keyword>
<dbReference type="InParanoid" id="A0A068UWB6"/>